<evidence type="ECO:0000313" key="4">
    <source>
        <dbReference type="EMBL" id="QDU30287.1"/>
    </source>
</evidence>
<reference evidence="4 5" key="1">
    <citation type="submission" date="2019-02" db="EMBL/GenBank/DDBJ databases">
        <title>Deep-cultivation of Planctomycetes and their phenomic and genomic characterization uncovers novel biology.</title>
        <authorList>
            <person name="Wiegand S."/>
            <person name="Jogler M."/>
            <person name="Boedeker C."/>
            <person name="Pinto D."/>
            <person name="Vollmers J."/>
            <person name="Rivas-Marin E."/>
            <person name="Kohn T."/>
            <person name="Peeters S.H."/>
            <person name="Heuer A."/>
            <person name="Rast P."/>
            <person name="Oberbeckmann S."/>
            <person name="Bunk B."/>
            <person name="Jeske O."/>
            <person name="Meyerdierks A."/>
            <person name="Storesund J.E."/>
            <person name="Kallscheuer N."/>
            <person name="Luecker S."/>
            <person name="Lage O.M."/>
            <person name="Pohl T."/>
            <person name="Merkel B.J."/>
            <person name="Hornburger P."/>
            <person name="Mueller R.-W."/>
            <person name="Bruemmer F."/>
            <person name="Labrenz M."/>
            <person name="Spormann A.M."/>
            <person name="Op den Camp H."/>
            <person name="Overmann J."/>
            <person name="Amann R."/>
            <person name="Jetten M.S.M."/>
            <person name="Mascher T."/>
            <person name="Medema M.H."/>
            <person name="Devos D.P."/>
            <person name="Kaster A.-K."/>
            <person name="Ovreas L."/>
            <person name="Rohde M."/>
            <person name="Galperin M.Y."/>
            <person name="Jogler C."/>
        </authorList>
    </citation>
    <scope>NUCLEOTIDE SEQUENCE [LARGE SCALE GENOMIC DNA]</scope>
    <source>
        <strain evidence="4 5">ETA_A8</strain>
    </source>
</reference>
<accession>A0A517YJ80</accession>
<dbReference type="GO" id="GO:0006355">
    <property type="term" value="P:regulation of DNA-templated transcription"/>
    <property type="evidence" value="ECO:0007669"/>
    <property type="project" value="InterPro"/>
</dbReference>
<protein>
    <recommendedName>
        <fullName evidence="3">HTH HARE-type domain-containing protein</fullName>
    </recommendedName>
</protein>
<dbReference type="PROSITE" id="PS51913">
    <property type="entry name" value="HTH_HARE"/>
    <property type="match status" value="1"/>
</dbReference>
<evidence type="ECO:0000256" key="1">
    <source>
        <dbReference type="ARBA" id="ARBA00023163"/>
    </source>
</evidence>
<evidence type="ECO:0000259" key="3">
    <source>
        <dbReference type="PROSITE" id="PS51913"/>
    </source>
</evidence>
<feature type="compositionally biased region" description="Basic residues" evidence="2">
    <location>
        <begin position="1"/>
        <end position="25"/>
    </location>
</feature>
<feature type="region of interest" description="Disordered" evidence="2">
    <location>
        <begin position="1"/>
        <end position="62"/>
    </location>
</feature>
<proteinExistence type="predicted"/>
<dbReference type="KEGG" id="aagg:ETAA8_54060"/>
<gene>
    <name evidence="4" type="ORF">ETAA8_54060</name>
</gene>
<dbReference type="Pfam" id="PF05066">
    <property type="entry name" value="HARE-HTH"/>
    <property type="match status" value="1"/>
</dbReference>
<dbReference type="AlphaFoldDB" id="A0A517YJ80"/>
<dbReference type="Proteomes" id="UP000315017">
    <property type="component" value="Chromosome"/>
</dbReference>
<feature type="domain" description="HTH HARE-type" evidence="3">
    <location>
        <begin position="93"/>
        <end position="166"/>
    </location>
</feature>
<sequence length="166" mass="17539">MSTKKATKSKSAKSPKSAASKKSKTPAKPSARAKAVEVQQPASTAGTCPKGGDHEWAEENEENFCSKCKEPKAGKPAKIKRSIAARPVGEKKVSAIDAAAKLLGDVGTPMNCIEMIEAMASKGLWESPGGKTPHATLYSAIIREIGLKGQASRFVKSERGRFTIKA</sequence>
<keyword evidence="5" id="KW-1185">Reference proteome</keyword>
<organism evidence="4 5">
    <name type="scientific">Anatilimnocola aggregata</name>
    <dbReference type="NCBI Taxonomy" id="2528021"/>
    <lineage>
        <taxon>Bacteria</taxon>
        <taxon>Pseudomonadati</taxon>
        <taxon>Planctomycetota</taxon>
        <taxon>Planctomycetia</taxon>
        <taxon>Pirellulales</taxon>
        <taxon>Pirellulaceae</taxon>
        <taxon>Anatilimnocola</taxon>
    </lineage>
</organism>
<keyword evidence="1" id="KW-0804">Transcription</keyword>
<name>A0A517YJ80_9BACT</name>
<dbReference type="EMBL" id="CP036274">
    <property type="protein sequence ID" value="QDU30287.1"/>
    <property type="molecule type" value="Genomic_DNA"/>
</dbReference>
<dbReference type="RefSeq" id="WP_202921276.1">
    <property type="nucleotide sequence ID" value="NZ_CP036274.1"/>
</dbReference>
<evidence type="ECO:0000256" key="2">
    <source>
        <dbReference type="SAM" id="MobiDB-lite"/>
    </source>
</evidence>
<dbReference type="InterPro" id="IPR007759">
    <property type="entry name" value="Asxl_HARE-HTH"/>
</dbReference>
<evidence type="ECO:0000313" key="5">
    <source>
        <dbReference type="Proteomes" id="UP000315017"/>
    </source>
</evidence>